<sequence length="75" mass="8592">MPEREILNREEVAALLGIAPQSLTNRIARGGPFPPYRELSPRCRVWLRSDVESWISTMPKRASASRKARNFRAAR</sequence>
<gene>
    <name evidence="1" type="ORF">I6N98_02280</name>
</gene>
<keyword evidence="2" id="KW-1185">Reference proteome</keyword>
<organism evidence="1 2">
    <name type="scientific">Spongiibacter nanhainus</name>
    <dbReference type="NCBI Taxonomy" id="2794344"/>
    <lineage>
        <taxon>Bacteria</taxon>
        <taxon>Pseudomonadati</taxon>
        <taxon>Pseudomonadota</taxon>
        <taxon>Gammaproteobacteria</taxon>
        <taxon>Cellvibrionales</taxon>
        <taxon>Spongiibacteraceae</taxon>
        <taxon>Spongiibacter</taxon>
    </lineage>
</organism>
<evidence type="ECO:0000313" key="1">
    <source>
        <dbReference type="EMBL" id="QQD18717.1"/>
    </source>
</evidence>
<dbReference type="EMBL" id="CP066167">
    <property type="protein sequence ID" value="QQD18717.1"/>
    <property type="molecule type" value="Genomic_DNA"/>
</dbReference>
<dbReference type="Proteomes" id="UP000596063">
    <property type="component" value="Chromosome"/>
</dbReference>
<reference evidence="1 2" key="1">
    <citation type="submission" date="2020-12" db="EMBL/GenBank/DDBJ databases">
        <authorList>
            <person name="Shan Y."/>
        </authorList>
    </citation>
    <scope>NUCLEOTIDE SEQUENCE [LARGE SCALE GENOMIC DNA]</scope>
    <source>
        <strain evidence="2">csc3.9</strain>
    </source>
</reference>
<accession>A0A7T4R1V1</accession>
<dbReference type="InterPro" id="IPR009061">
    <property type="entry name" value="DNA-bd_dom_put_sf"/>
</dbReference>
<protein>
    <submittedName>
        <fullName evidence="1">AlpA family phage regulatory protein</fullName>
    </submittedName>
</protein>
<dbReference type="AlphaFoldDB" id="A0A7T4R1V1"/>
<proteinExistence type="predicted"/>
<name>A0A7T4R1V1_9GAMM</name>
<evidence type="ECO:0000313" key="2">
    <source>
        <dbReference type="Proteomes" id="UP000596063"/>
    </source>
</evidence>
<dbReference type="SUPFAM" id="SSF46955">
    <property type="entry name" value="Putative DNA-binding domain"/>
    <property type="match status" value="1"/>
</dbReference>
<dbReference type="KEGG" id="snan:I6N98_02280"/>